<evidence type="ECO:0000256" key="4">
    <source>
        <dbReference type="ARBA" id="ARBA00022723"/>
    </source>
</evidence>
<keyword evidence="3 8" id="KW-0540">Nuclease</keyword>
<dbReference type="PANTHER" id="PTHR33653:SF1">
    <property type="entry name" value="RIBONUCLEASE VAPC2"/>
    <property type="match status" value="1"/>
</dbReference>
<evidence type="ECO:0000256" key="5">
    <source>
        <dbReference type="ARBA" id="ARBA00022801"/>
    </source>
</evidence>
<comment type="function">
    <text evidence="8">Toxic component of a toxin-antitoxin (TA) system. An RNase.</text>
</comment>
<dbReference type="AlphaFoldDB" id="A0A932GNR4"/>
<proteinExistence type="inferred from homology"/>
<feature type="domain" description="PIN" evidence="9">
    <location>
        <begin position="4"/>
        <end position="125"/>
    </location>
</feature>
<keyword evidence="8" id="KW-0800">Toxin</keyword>
<dbReference type="SUPFAM" id="SSF88723">
    <property type="entry name" value="PIN domain-like"/>
    <property type="match status" value="1"/>
</dbReference>
<evidence type="ECO:0000313" key="11">
    <source>
        <dbReference type="Proteomes" id="UP000741360"/>
    </source>
</evidence>
<gene>
    <name evidence="8" type="primary">vapC</name>
    <name evidence="10" type="ORF">HYY65_03885</name>
</gene>
<evidence type="ECO:0000256" key="1">
    <source>
        <dbReference type="ARBA" id="ARBA00001946"/>
    </source>
</evidence>
<reference evidence="10" key="1">
    <citation type="submission" date="2020-07" db="EMBL/GenBank/DDBJ databases">
        <title>Huge and variable diversity of episymbiotic CPR bacteria and DPANN archaea in groundwater ecosystems.</title>
        <authorList>
            <person name="He C.Y."/>
            <person name="Keren R."/>
            <person name="Whittaker M."/>
            <person name="Farag I.F."/>
            <person name="Doudna J."/>
            <person name="Cate J.H.D."/>
            <person name="Banfield J.F."/>
        </authorList>
    </citation>
    <scope>NUCLEOTIDE SEQUENCE</scope>
    <source>
        <strain evidence="10">NC_groundwater_717_Ag_S-0.2um_59_8</strain>
    </source>
</reference>
<feature type="binding site" evidence="8">
    <location>
        <position position="6"/>
    </location>
    <ligand>
        <name>Mg(2+)</name>
        <dbReference type="ChEBI" id="CHEBI:18420"/>
    </ligand>
</feature>
<keyword evidence="4 8" id="KW-0479">Metal-binding</keyword>
<dbReference type="HAMAP" id="MF_00265">
    <property type="entry name" value="VapC_Nob1"/>
    <property type="match status" value="1"/>
</dbReference>
<dbReference type="CDD" id="cd09881">
    <property type="entry name" value="PIN_VapC4-5_FitB-like"/>
    <property type="match status" value="1"/>
</dbReference>
<comment type="cofactor">
    <cofactor evidence="1 8">
        <name>Mg(2+)</name>
        <dbReference type="ChEBI" id="CHEBI:18420"/>
    </cofactor>
</comment>
<dbReference type="GO" id="GO:0004540">
    <property type="term" value="F:RNA nuclease activity"/>
    <property type="evidence" value="ECO:0007669"/>
    <property type="project" value="InterPro"/>
</dbReference>
<protein>
    <recommendedName>
        <fullName evidence="8">Ribonuclease VapC</fullName>
        <shortName evidence="8">RNase VapC</shortName>
        <ecNumber evidence="8">3.1.-.-</ecNumber>
    </recommendedName>
    <alternativeName>
        <fullName evidence="8">Toxin VapC</fullName>
    </alternativeName>
</protein>
<evidence type="ECO:0000256" key="6">
    <source>
        <dbReference type="ARBA" id="ARBA00022842"/>
    </source>
</evidence>
<dbReference type="InterPro" id="IPR002716">
    <property type="entry name" value="PIN_dom"/>
</dbReference>
<dbReference type="EC" id="3.1.-.-" evidence="8"/>
<keyword evidence="6 8" id="KW-0460">Magnesium</keyword>
<comment type="similarity">
    <text evidence="7 8">Belongs to the PINc/VapC protein family.</text>
</comment>
<evidence type="ECO:0000256" key="2">
    <source>
        <dbReference type="ARBA" id="ARBA00022649"/>
    </source>
</evidence>
<evidence type="ECO:0000256" key="7">
    <source>
        <dbReference type="ARBA" id="ARBA00038093"/>
    </source>
</evidence>
<evidence type="ECO:0000313" key="10">
    <source>
        <dbReference type="EMBL" id="MBI3014210.1"/>
    </source>
</evidence>
<dbReference type="Pfam" id="PF01850">
    <property type="entry name" value="PIN"/>
    <property type="match status" value="1"/>
</dbReference>
<dbReference type="Proteomes" id="UP000741360">
    <property type="component" value="Unassembled WGS sequence"/>
</dbReference>
<dbReference type="PANTHER" id="PTHR33653">
    <property type="entry name" value="RIBONUCLEASE VAPC2"/>
    <property type="match status" value="1"/>
</dbReference>
<dbReference type="InterPro" id="IPR022907">
    <property type="entry name" value="VapC_family"/>
</dbReference>
<evidence type="ECO:0000256" key="3">
    <source>
        <dbReference type="ARBA" id="ARBA00022722"/>
    </source>
</evidence>
<dbReference type="EMBL" id="JACPSX010000064">
    <property type="protein sequence ID" value="MBI3014210.1"/>
    <property type="molecule type" value="Genomic_DNA"/>
</dbReference>
<keyword evidence="5 8" id="KW-0378">Hydrolase</keyword>
<evidence type="ECO:0000256" key="8">
    <source>
        <dbReference type="HAMAP-Rule" id="MF_00265"/>
    </source>
</evidence>
<dbReference type="InterPro" id="IPR029060">
    <property type="entry name" value="PIN-like_dom_sf"/>
</dbReference>
<dbReference type="GO" id="GO:0016787">
    <property type="term" value="F:hydrolase activity"/>
    <property type="evidence" value="ECO:0007669"/>
    <property type="project" value="UniProtKB-KW"/>
</dbReference>
<organism evidence="10 11">
    <name type="scientific">Tectimicrobiota bacterium</name>
    <dbReference type="NCBI Taxonomy" id="2528274"/>
    <lineage>
        <taxon>Bacteria</taxon>
        <taxon>Pseudomonadati</taxon>
        <taxon>Nitrospinota/Tectimicrobiota group</taxon>
        <taxon>Candidatus Tectimicrobiota</taxon>
    </lineage>
</organism>
<keyword evidence="2 8" id="KW-1277">Toxin-antitoxin system</keyword>
<accession>A0A932GNR4</accession>
<dbReference type="GO" id="GO:0090729">
    <property type="term" value="F:toxin activity"/>
    <property type="evidence" value="ECO:0007669"/>
    <property type="project" value="UniProtKB-KW"/>
</dbReference>
<dbReference type="InterPro" id="IPR050556">
    <property type="entry name" value="Type_II_TA_system_RNase"/>
</dbReference>
<dbReference type="Gene3D" id="3.40.50.1010">
    <property type="entry name" value="5'-nuclease"/>
    <property type="match status" value="1"/>
</dbReference>
<comment type="caution">
    <text evidence="10">The sequence shown here is derived from an EMBL/GenBank/DDBJ whole genome shotgun (WGS) entry which is preliminary data.</text>
</comment>
<evidence type="ECO:0000259" key="9">
    <source>
        <dbReference type="Pfam" id="PF01850"/>
    </source>
</evidence>
<feature type="binding site" evidence="8">
    <location>
        <position position="98"/>
    </location>
    <ligand>
        <name>Mg(2+)</name>
        <dbReference type="ChEBI" id="CHEBI:18420"/>
    </ligand>
</feature>
<sequence>MKLMLDTNICIYLIKQRPLSVLDRFRSFSIGDIGISVITLAELQYGVSKSSQPKRNQEALDLFLSPLEVAAFDRQATAAYGRIRAGLKKRGRPIGAMDLLIAAHALSLGARLVTSNEKEFRQVPGLRVENWASKA</sequence>
<dbReference type="GO" id="GO:0000287">
    <property type="term" value="F:magnesium ion binding"/>
    <property type="evidence" value="ECO:0007669"/>
    <property type="project" value="UniProtKB-UniRule"/>
</dbReference>
<name>A0A932GNR4_UNCTE</name>